<feature type="compositionally biased region" description="Basic residues" evidence="4">
    <location>
        <begin position="2113"/>
        <end position="2123"/>
    </location>
</feature>
<feature type="region of interest" description="Disordered" evidence="4">
    <location>
        <begin position="1034"/>
        <end position="1056"/>
    </location>
</feature>
<feature type="region of interest" description="Disordered" evidence="4">
    <location>
        <begin position="896"/>
        <end position="954"/>
    </location>
</feature>
<feature type="compositionally biased region" description="Low complexity" evidence="4">
    <location>
        <begin position="942"/>
        <end position="954"/>
    </location>
</feature>
<dbReference type="InterPro" id="IPR000331">
    <property type="entry name" value="Rap/Ran_GAP_dom"/>
</dbReference>
<organism evidence="6 7">
    <name type="scientific">Acinonyx jubatus</name>
    <name type="common">Cheetah</name>
    <dbReference type="NCBI Taxonomy" id="32536"/>
    <lineage>
        <taxon>Eukaryota</taxon>
        <taxon>Metazoa</taxon>
        <taxon>Chordata</taxon>
        <taxon>Craniata</taxon>
        <taxon>Vertebrata</taxon>
        <taxon>Euteleostomi</taxon>
        <taxon>Mammalia</taxon>
        <taxon>Eutheria</taxon>
        <taxon>Laurasiatheria</taxon>
        <taxon>Carnivora</taxon>
        <taxon>Feliformia</taxon>
        <taxon>Felidae</taxon>
        <taxon>Felinae</taxon>
        <taxon>Acinonyx</taxon>
    </lineage>
</organism>
<gene>
    <name evidence="7" type="primary">RALGAPA1</name>
</gene>
<feature type="region of interest" description="Disordered" evidence="4">
    <location>
        <begin position="2084"/>
        <end position="2131"/>
    </location>
</feature>
<dbReference type="InterPro" id="IPR046859">
    <property type="entry name" value="RGPA/RALGAPB_N"/>
</dbReference>
<dbReference type="InterPro" id="IPR035974">
    <property type="entry name" value="Rap/Ran-GAP_sf"/>
</dbReference>
<dbReference type="InterPro" id="IPR027107">
    <property type="entry name" value="Tuberin/Ral-act_asu"/>
</dbReference>
<dbReference type="InterPro" id="IPR016024">
    <property type="entry name" value="ARM-type_fold"/>
</dbReference>
<protein>
    <submittedName>
        <fullName evidence="7">Ral GTPase-activating protein subunit alpha-1 isoform X5</fullName>
    </submittedName>
</protein>
<feature type="compositionally biased region" description="Polar residues" evidence="4">
    <location>
        <begin position="366"/>
        <end position="384"/>
    </location>
</feature>
<feature type="region of interest" description="Disordered" evidence="4">
    <location>
        <begin position="715"/>
        <end position="748"/>
    </location>
</feature>
<evidence type="ECO:0000259" key="5">
    <source>
        <dbReference type="PROSITE" id="PS50085"/>
    </source>
</evidence>
<dbReference type="PANTHER" id="PTHR10063:SF3">
    <property type="entry name" value="RAL GTPASE-ACTIVATING PROTEIN SUBUNIT ALPHA-1"/>
    <property type="match status" value="1"/>
</dbReference>
<reference evidence="7" key="1">
    <citation type="submission" date="2025-08" db="UniProtKB">
        <authorList>
            <consortium name="RefSeq"/>
        </authorList>
    </citation>
    <scope>IDENTIFICATION</scope>
    <source>
        <tissue evidence="7">Blood</tissue>
    </source>
</reference>
<dbReference type="Pfam" id="PF20412">
    <property type="entry name" value="RALGAPB_N"/>
    <property type="match status" value="1"/>
</dbReference>
<keyword evidence="1 3" id="KW-0343">GTPase activation</keyword>
<accession>A0ABM3Q8V1</accession>
<dbReference type="PROSITE" id="PS50085">
    <property type="entry name" value="RAPGAP"/>
    <property type="match status" value="1"/>
</dbReference>
<dbReference type="RefSeq" id="XP_053080343.1">
    <property type="nucleotide sequence ID" value="XM_053224368.1"/>
</dbReference>
<feature type="region of interest" description="Disordered" evidence="4">
    <location>
        <begin position="342"/>
        <end position="384"/>
    </location>
</feature>
<evidence type="ECO:0000256" key="1">
    <source>
        <dbReference type="ARBA" id="ARBA00022468"/>
    </source>
</evidence>
<feature type="domain" description="Rap-GAP" evidence="5">
    <location>
        <begin position="1844"/>
        <end position="2052"/>
    </location>
</feature>
<evidence type="ECO:0000256" key="3">
    <source>
        <dbReference type="PROSITE-ProRule" id="PRU00165"/>
    </source>
</evidence>
<dbReference type="SUPFAM" id="SSF48371">
    <property type="entry name" value="ARM repeat"/>
    <property type="match status" value="1"/>
</dbReference>
<feature type="compositionally biased region" description="Polar residues" evidence="4">
    <location>
        <begin position="897"/>
        <end position="910"/>
    </location>
</feature>
<dbReference type="Proteomes" id="UP001652583">
    <property type="component" value="Chromosome B3"/>
</dbReference>
<evidence type="ECO:0000256" key="4">
    <source>
        <dbReference type="SAM" id="MobiDB-lite"/>
    </source>
</evidence>
<dbReference type="Pfam" id="PF02145">
    <property type="entry name" value="Rap_GAP"/>
    <property type="match status" value="1"/>
</dbReference>
<evidence type="ECO:0000313" key="6">
    <source>
        <dbReference type="Proteomes" id="UP001652583"/>
    </source>
</evidence>
<evidence type="ECO:0000256" key="2">
    <source>
        <dbReference type="ARBA" id="ARBA00022553"/>
    </source>
</evidence>
<keyword evidence="6" id="KW-1185">Reference proteome</keyword>
<sequence length="2131" mass="239607">MFSKKPHGDVKKSTQKVLDTKKDALTRLKHLRIVIENAESIDLKQFFDQHFSHIYYVFFENFVTIEASLKQKGHKSQREELDAILFIFEKILQLLPERIHQRWQFHSIGLILKKLLHTGNSLKIRREGVRLFLLWLQALQNNCSKEQLWMFSCLIPGFSALQSEHGPRTLDNLINPPLNLQETQVTIEEITPLVPPQSGDKGQEDLTSYFLEALLKYIVIQVKSLEWKNKENQERGFSFLFSHFKKYYLPYIFPNICKENSLYHPVLDIPQVRPKPHYVMIKKDAETNEAIYCTKEPFIKARVIVIRWLVSFWLEPKPHTGPHIPGMEGEVLPKNIQRAAASLVSREENKNDNADKADRTTEPEQSHSNTSTLTEREPSSSSLCSIDEEHLTDIEIVRRVFSSKRSNVNFVTEIFRQAFLLPICEAAAMRKVVKVYQEWIQQEEKPLFMQEPEEIVISSSDLPCIDNVTDRVISMEEGEKREEENGTDVADHVRNSTWTKNGTYQDVLHNASEEATEQNIRAGTQAVLQVFIINSSNIFLLEPANEIKNLLDEHTDMCKRILNIYRFMVVQVSMDKKTWEQMLLVLLRVTESVLKMPSQAFLQFQGKKNMTLAGRLAGPLFQTLIVAWIKANLNVYISRELWDDLLSVLSSLTYWEELATEWSLTMETLTKVLARNLYSLDLSDLPLDKLSEQKQKKHKGKGVGHEFQKVSVDKSFSRGWSRDQPGQAPMRQRSATTTGSPGTEKARSIVRQKTVAMRSRSIGECALPSAYIRSAKSAPVLIHTSKPFLPDIVLTPLSDELSDIDDAQILPRPTRVRHFSQSEDTGNEVFGALNEEQPLPRSSSTSDILEPFTVERAKVNKEDMSPKLPPLNSDIGSSNANVPDLMDEFIAERLRSGNASTMTRRGSSPGSLEIPKDLPDVLNKQNQMRPIDDPGVPSEWTSPASAGSSDLISSDSHSDSFSAFQYDGRKFDNFGFGADAGIASSADVDSGSGHHQSAEEQEVASLTTLQLDSETSSLNQQAFSAEVATVTGSESASPVHSALGSRSQTPSPSTLNIDHMEQKDLQLDEKLHHSVLQTPDDLEISEFPSECCSVMAGGTLTGWHADVATVMWRRMLGILGDVNAIMDPEIHAQVFDYLCELWQNLAKIRDNLGISTDNLTSPSPPVLIPPLRILTPWLFKATMLTDKYKQGKLHAYKLICNTMKRRQDVSPNRDFLTHFYNIMHCGLLHIDQDIVNTIIKHCSPQFFSLGLPGATMLIMDFIVAAGRVASSAFLNAPRVEAQVLLGSLVCFPNLYCELPALHPNIPDIAMSQFTDVKELIIKTVLSSARDEPSGPARCVALCSLGIWICEELVHESHHPQIKEALNVICVSLKFTNKTVAHVACNMLHMLVHYVPRLQIYQPDSPLKIIQILIATITHLLPSTEASSYEMDKRLVVSLLLCLLDWIMALPLKTLLQPVHATGAENDKIEKSVLNCIYKVLHGCVYGAQCFSNPRYFPMSLSDLASVDYDPFMHLESLKEPEPLHSPDSERSSKLQPVTEVKTQMQQGLISIAARTVITHLVNHLGHYPMSGGPAMLTSQVCENHDNHYSESTELSPELFESPNIQFFVLNNTTLVSCIQIRSEESIPGGGLSAGLASANSNVRIIVRDLSGKYSWDSAILYGPPPVSGLSEPTSLILSSSRQEKAEEPPTSNECLEDITVNDGVSLPFKRGFRETVPTWDTIRDEEDVLDELLQYLGITSPECLQRTGISLNIPAPQPVCISEKQENDVINAILKQHTEEKEFVEKHFNDLNMKAVEQDEPTPQKPQSAFYYCRLLLSILGMNSWDKRRSFHLLKKNEKLLRELRNLDSRQCRETHKIAVFYVAEGQEDKHSILTNTGGSQAYEDFVAGLGWEVNLTNHCGFMGGLQKNKSTGLTTPYFATSTVEVIFHVSTRMPSDTDDSLTKKLRHLGNDEVHIVWSEHTRDYRRGIIPTEFGDVLIVIYPMKNHMFSIQIMKKPEVPFFGPLFDGAIVNGKVLPIMVRATAINASRALKSLIPLYQNFYEERARYLQTIVQHHLEPTTFEDFAAQVFSPAPYHHLPSDAGSYPEILSSETPTATQVDGADLASPMSPRTSKSRMSMKLRRSSGSANKS</sequence>
<name>A0ABM3Q8V1_ACIJB</name>
<dbReference type="GeneID" id="106965526"/>
<feature type="compositionally biased region" description="Basic and acidic residues" evidence="4">
    <location>
        <begin position="345"/>
        <end position="365"/>
    </location>
</feature>
<dbReference type="Gene3D" id="3.40.50.11210">
    <property type="entry name" value="Rap/Ran-GAP"/>
    <property type="match status" value="1"/>
</dbReference>
<feature type="region of interest" description="Disordered" evidence="4">
    <location>
        <begin position="986"/>
        <end position="1005"/>
    </location>
</feature>
<proteinExistence type="predicted"/>
<keyword evidence="2" id="KW-0597">Phosphoprotein</keyword>
<evidence type="ECO:0000313" key="7">
    <source>
        <dbReference type="RefSeq" id="XP_053080343.1"/>
    </source>
</evidence>
<dbReference type="SUPFAM" id="SSF111347">
    <property type="entry name" value="Rap/Ran-GAP"/>
    <property type="match status" value="1"/>
</dbReference>
<dbReference type="PANTHER" id="PTHR10063">
    <property type="entry name" value="TUBERIN"/>
    <property type="match status" value="1"/>
</dbReference>